<dbReference type="SUPFAM" id="SSF161098">
    <property type="entry name" value="MetI-like"/>
    <property type="match status" value="1"/>
</dbReference>
<dbReference type="CDD" id="cd06261">
    <property type="entry name" value="TM_PBP2"/>
    <property type="match status" value="1"/>
</dbReference>
<organism evidence="9 10">
    <name type="scientific">Palleronia aestuarii</name>
    <dbReference type="NCBI Taxonomy" id="568105"/>
    <lineage>
        <taxon>Bacteria</taxon>
        <taxon>Pseudomonadati</taxon>
        <taxon>Pseudomonadota</taxon>
        <taxon>Alphaproteobacteria</taxon>
        <taxon>Rhodobacterales</taxon>
        <taxon>Roseobacteraceae</taxon>
        <taxon>Palleronia</taxon>
    </lineage>
</organism>
<evidence type="ECO:0000256" key="3">
    <source>
        <dbReference type="ARBA" id="ARBA00022475"/>
    </source>
</evidence>
<dbReference type="EMBL" id="QKZL01000017">
    <property type="protein sequence ID" value="PZX13595.1"/>
    <property type="molecule type" value="Genomic_DNA"/>
</dbReference>
<evidence type="ECO:0000256" key="4">
    <source>
        <dbReference type="ARBA" id="ARBA00022692"/>
    </source>
</evidence>
<feature type="transmembrane region" description="Helical" evidence="7">
    <location>
        <begin position="135"/>
        <end position="156"/>
    </location>
</feature>
<keyword evidence="3" id="KW-1003">Cell membrane</keyword>
<feature type="transmembrane region" description="Helical" evidence="7">
    <location>
        <begin position="50"/>
        <end position="74"/>
    </location>
</feature>
<reference evidence="9 10" key="1">
    <citation type="submission" date="2018-06" db="EMBL/GenBank/DDBJ databases">
        <title>Genomic Encyclopedia of Archaeal and Bacterial Type Strains, Phase II (KMG-II): from individual species to whole genera.</title>
        <authorList>
            <person name="Goeker M."/>
        </authorList>
    </citation>
    <scope>NUCLEOTIDE SEQUENCE [LARGE SCALE GENOMIC DNA]</scope>
    <source>
        <strain evidence="9 10">DSM 22009</strain>
    </source>
</reference>
<dbReference type="GO" id="GO:0005886">
    <property type="term" value="C:plasma membrane"/>
    <property type="evidence" value="ECO:0007669"/>
    <property type="project" value="UniProtKB-SubCell"/>
</dbReference>
<dbReference type="InterPro" id="IPR035906">
    <property type="entry name" value="MetI-like_sf"/>
</dbReference>
<sequence>MIVLTILPLIFSITLSMTSLSYSSLSGPRFVWFENYVDLLSDDRFLRSLWQSGILIFGPLVFQLIFGFCLALVMNERLPGLGWLRVIFIVPMFFPPIVMGLMWKVLFTPQLGGINHYLGAIGIDGPQWLSNPSSALTAIVIAAVWGWTPFVTIMFYTAMQTFPKDLYEAARIDGATWSEQIRFVTLPLLRDTAVVVIVFRIMEGLAIFPIIYVMTNGGPAGSTETTNYYAFISGFEFLQVGYASAIILSFLAILVAILAPSTGFLLRGAESDGDAA</sequence>
<evidence type="ECO:0000256" key="1">
    <source>
        <dbReference type="ARBA" id="ARBA00004651"/>
    </source>
</evidence>
<evidence type="ECO:0000256" key="5">
    <source>
        <dbReference type="ARBA" id="ARBA00022989"/>
    </source>
</evidence>
<keyword evidence="9" id="KW-0762">Sugar transport</keyword>
<accession>A0A2W7MZM5</accession>
<dbReference type="InterPro" id="IPR051393">
    <property type="entry name" value="ABC_transporter_permease"/>
</dbReference>
<evidence type="ECO:0000313" key="9">
    <source>
        <dbReference type="EMBL" id="PZX13595.1"/>
    </source>
</evidence>
<keyword evidence="2 7" id="KW-0813">Transport</keyword>
<dbReference type="AlphaFoldDB" id="A0A2W7MZM5"/>
<evidence type="ECO:0000256" key="7">
    <source>
        <dbReference type="RuleBase" id="RU363032"/>
    </source>
</evidence>
<dbReference type="PROSITE" id="PS50928">
    <property type="entry name" value="ABC_TM1"/>
    <property type="match status" value="1"/>
</dbReference>
<evidence type="ECO:0000313" key="10">
    <source>
        <dbReference type="Proteomes" id="UP000248916"/>
    </source>
</evidence>
<dbReference type="Proteomes" id="UP000248916">
    <property type="component" value="Unassembled WGS sequence"/>
</dbReference>
<keyword evidence="4 7" id="KW-0812">Transmembrane</keyword>
<dbReference type="PANTHER" id="PTHR30193:SF37">
    <property type="entry name" value="INNER MEMBRANE ABC TRANSPORTER PERMEASE PROTEIN YCJO"/>
    <property type="match status" value="1"/>
</dbReference>
<keyword evidence="10" id="KW-1185">Reference proteome</keyword>
<keyword evidence="5 7" id="KW-1133">Transmembrane helix</keyword>
<name>A0A2W7MZM5_9RHOB</name>
<protein>
    <submittedName>
        <fullName evidence="9">Multiple sugar transport system permease protein/sn-glycerol 3-phosphate transport system permease protein</fullName>
    </submittedName>
</protein>
<proteinExistence type="inferred from homology"/>
<evidence type="ECO:0000259" key="8">
    <source>
        <dbReference type="PROSITE" id="PS50928"/>
    </source>
</evidence>
<dbReference type="Pfam" id="PF00528">
    <property type="entry name" value="BPD_transp_1"/>
    <property type="match status" value="1"/>
</dbReference>
<comment type="caution">
    <text evidence="9">The sequence shown here is derived from an EMBL/GenBank/DDBJ whole genome shotgun (WGS) entry which is preliminary data.</text>
</comment>
<comment type="similarity">
    <text evidence="7">Belongs to the binding-protein-dependent transport system permease family.</text>
</comment>
<dbReference type="Gene3D" id="1.10.3720.10">
    <property type="entry name" value="MetI-like"/>
    <property type="match status" value="1"/>
</dbReference>
<feature type="transmembrane region" description="Helical" evidence="7">
    <location>
        <begin position="237"/>
        <end position="259"/>
    </location>
</feature>
<dbReference type="GO" id="GO:0055085">
    <property type="term" value="P:transmembrane transport"/>
    <property type="evidence" value="ECO:0007669"/>
    <property type="project" value="InterPro"/>
</dbReference>
<dbReference type="PANTHER" id="PTHR30193">
    <property type="entry name" value="ABC TRANSPORTER PERMEASE PROTEIN"/>
    <property type="match status" value="1"/>
</dbReference>
<evidence type="ECO:0000256" key="2">
    <source>
        <dbReference type="ARBA" id="ARBA00022448"/>
    </source>
</evidence>
<comment type="subcellular location">
    <subcellularLocation>
        <location evidence="1 7">Cell membrane</location>
        <topology evidence="1 7">Multi-pass membrane protein</topology>
    </subcellularLocation>
</comment>
<keyword evidence="6 7" id="KW-0472">Membrane</keyword>
<feature type="transmembrane region" description="Helical" evidence="7">
    <location>
        <begin position="192"/>
        <end position="214"/>
    </location>
</feature>
<feature type="domain" description="ABC transmembrane type-1" evidence="8">
    <location>
        <begin position="49"/>
        <end position="259"/>
    </location>
</feature>
<feature type="transmembrane region" description="Helical" evidence="7">
    <location>
        <begin position="86"/>
        <end position="106"/>
    </location>
</feature>
<dbReference type="InterPro" id="IPR000515">
    <property type="entry name" value="MetI-like"/>
</dbReference>
<evidence type="ECO:0000256" key="6">
    <source>
        <dbReference type="ARBA" id="ARBA00023136"/>
    </source>
</evidence>
<gene>
    <name evidence="9" type="ORF">LX81_03143</name>
</gene>